<evidence type="ECO:0000313" key="2">
    <source>
        <dbReference type="EMBL" id="EQC37964.1"/>
    </source>
</evidence>
<dbReference type="InParanoid" id="T0QJ14"/>
<sequence length="629" mass="70212">MAWVSPRTDVAATSPRTTLFGTALIPHSNVLPELDSTPRRCLVLHPKVTFQSIGQLSEQQQQLAAIVQASIDDLWNACVNPTAAYAIDLSTYTHLHAVLSRFCGVPSPSHLKDEWASDAQQRSMISLDRFSTLLRQMGEVWRDKLHFSSTATLLSSLVHEVVDFDARCLKPIDQVHTSSTATTFRALLAMRSASGYWDMDSSLAAVLNLDMSQPKTRFQTTEFVFDQLNALGASDAEWTTLRPVTLAWLTQHHVEKHHDEIQALILRLDVRFDVSPLLQSRLEPLDDRARSLTLHALLVMDNDALVHTIEWLRSLSNEIWRVFVSPLGLAGLSAAEPVASYFERLAHFTLSASLYRFLSTLGILEKQELLLFLHTLGPLQYELFLESIQQPAKGRVNGVRSMLSFYFSLSSNARMTLLQELQQILLQQQPPTSVVSTPTTTVVSPIPEQLPPRLLTASTTKTAFAVALGAKPPKLVKPLVERSPAPLPHKRKVRQPGLQPLSTPKPATKSTSHRHRHDAPLSVPKVSVAEYTQNTAWQKALARPKVVLMNGGVYRPTTTTTTQARVKPIDPDRRELEVAYFVTPHVTVQELAFPFPEHCKPRRKPPVALDSVGLSSTWVHRPATRKEHS</sequence>
<dbReference type="AlphaFoldDB" id="T0QJ14"/>
<organism evidence="2 3">
    <name type="scientific">Saprolegnia diclina (strain VS20)</name>
    <dbReference type="NCBI Taxonomy" id="1156394"/>
    <lineage>
        <taxon>Eukaryota</taxon>
        <taxon>Sar</taxon>
        <taxon>Stramenopiles</taxon>
        <taxon>Oomycota</taxon>
        <taxon>Saprolegniomycetes</taxon>
        <taxon>Saprolegniales</taxon>
        <taxon>Saprolegniaceae</taxon>
        <taxon>Saprolegnia</taxon>
    </lineage>
</organism>
<name>T0QJ14_SAPDV</name>
<reference evidence="2 3" key="1">
    <citation type="submission" date="2012-04" db="EMBL/GenBank/DDBJ databases">
        <title>The Genome Sequence of Saprolegnia declina VS20.</title>
        <authorList>
            <consortium name="The Broad Institute Genome Sequencing Platform"/>
            <person name="Russ C."/>
            <person name="Nusbaum C."/>
            <person name="Tyler B."/>
            <person name="van West P."/>
            <person name="Dieguez-Uribeondo J."/>
            <person name="de Bruijn I."/>
            <person name="Tripathy S."/>
            <person name="Jiang R."/>
            <person name="Young S.K."/>
            <person name="Zeng Q."/>
            <person name="Gargeya S."/>
            <person name="Fitzgerald M."/>
            <person name="Haas B."/>
            <person name="Abouelleil A."/>
            <person name="Alvarado L."/>
            <person name="Arachchi H.M."/>
            <person name="Berlin A."/>
            <person name="Chapman S.B."/>
            <person name="Goldberg J."/>
            <person name="Griggs A."/>
            <person name="Gujja S."/>
            <person name="Hansen M."/>
            <person name="Howarth C."/>
            <person name="Imamovic A."/>
            <person name="Larimer J."/>
            <person name="McCowen C."/>
            <person name="Montmayeur A."/>
            <person name="Murphy C."/>
            <person name="Neiman D."/>
            <person name="Pearson M."/>
            <person name="Priest M."/>
            <person name="Roberts A."/>
            <person name="Saif S."/>
            <person name="Shea T."/>
            <person name="Sisk P."/>
            <person name="Sykes S."/>
            <person name="Wortman J."/>
            <person name="Nusbaum C."/>
            <person name="Birren B."/>
        </authorList>
    </citation>
    <scope>NUCLEOTIDE SEQUENCE [LARGE SCALE GENOMIC DNA]</scope>
    <source>
        <strain evidence="2 3">VS20</strain>
    </source>
</reference>
<proteinExistence type="predicted"/>
<evidence type="ECO:0000313" key="3">
    <source>
        <dbReference type="Proteomes" id="UP000030762"/>
    </source>
</evidence>
<feature type="non-terminal residue" evidence="2">
    <location>
        <position position="1"/>
    </location>
</feature>
<dbReference type="OrthoDB" id="73864at2759"/>
<gene>
    <name evidence="2" type="ORF">SDRG_04981</name>
</gene>
<dbReference type="Proteomes" id="UP000030762">
    <property type="component" value="Unassembled WGS sequence"/>
</dbReference>
<accession>T0QJ14</accession>
<dbReference type="GeneID" id="19945708"/>
<protein>
    <submittedName>
        <fullName evidence="2">Uncharacterized protein</fullName>
    </submittedName>
</protein>
<dbReference type="VEuPathDB" id="FungiDB:SDRG_04981"/>
<dbReference type="RefSeq" id="XP_008608897.1">
    <property type="nucleotide sequence ID" value="XM_008610675.1"/>
</dbReference>
<dbReference type="EMBL" id="JH767143">
    <property type="protein sequence ID" value="EQC37964.1"/>
    <property type="molecule type" value="Genomic_DNA"/>
</dbReference>
<feature type="region of interest" description="Disordered" evidence="1">
    <location>
        <begin position="479"/>
        <end position="519"/>
    </location>
</feature>
<dbReference type="OMA" id="LVHTIEW"/>
<keyword evidence="3" id="KW-1185">Reference proteome</keyword>
<evidence type="ECO:0000256" key="1">
    <source>
        <dbReference type="SAM" id="MobiDB-lite"/>
    </source>
</evidence>